<comment type="catalytic activity">
    <reaction evidence="1">
        <text>ATP + protein L-histidine = ADP + protein N-phospho-L-histidine.</text>
        <dbReference type="EC" id="2.7.13.3"/>
    </reaction>
</comment>
<evidence type="ECO:0000256" key="4">
    <source>
        <dbReference type="ARBA" id="ARBA00023125"/>
    </source>
</evidence>
<dbReference type="SMART" id="SM00530">
    <property type="entry name" value="HTH_XRE"/>
    <property type="match status" value="1"/>
</dbReference>
<evidence type="ECO:0000256" key="2">
    <source>
        <dbReference type="ARBA" id="ARBA00012438"/>
    </source>
</evidence>
<dbReference type="InterPro" id="IPR001387">
    <property type="entry name" value="Cro/C1-type_HTH"/>
</dbReference>
<sequence length="432" mass="47367">MSRSFAGLRIRERRKQLRLSQTALAKAAGISPSYLNLIEHNRRPVAGRVMLMLAKALDMPAAGLGEEAELGVVQALRDAAADLPVHAPETHVTEEFVGRYPGWARLLATLDQTARSQRVTIEALSDRLTHDPTLQSNMHEMLTTITAIRSTSSILASIPDIDPPQQARFVEAIHGESERLSEVASALTDYFDNAVELEERSTTPEEEVAQVLEDCRYDLVKLERGEARIEDAIPHFDALSTAAKGAFRAWAERWIFDARAIPRATLIEAFERPVDLVSLAVSLRVPLDQLMRRIAFLDEAEVPRVGLLTVNAAGHYLLRRPIPDWPLSRQIAACPLWPLFDATSQPERLIAARLVQPSGQASLTLSASLRPRAASVGERPQSTSTMLILPPGVEDRFITGAVEEIDAGPGCRICARPACLARSAAPIIELSA</sequence>
<dbReference type="GO" id="GO:0003700">
    <property type="term" value="F:DNA-binding transcription factor activity"/>
    <property type="evidence" value="ECO:0007669"/>
    <property type="project" value="TreeGrafter"/>
</dbReference>
<dbReference type="OrthoDB" id="7790108at2"/>
<keyword evidence="4" id="KW-0238">DNA-binding</keyword>
<dbReference type="Gene3D" id="1.10.260.40">
    <property type="entry name" value="lambda repressor-like DNA-binding domains"/>
    <property type="match status" value="1"/>
</dbReference>
<dbReference type="AlphaFoldDB" id="A0A2R8ACV9"/>
<evidence type="ECO:0000313" key="7">
    <source>
        <dbReference type="EMBL" id="SPF30084.1"/>
    </source>
</evidence>
<dbReference type="RefSeq" id="WP_108782808.1">
    <property type="nucleotide sequence ID" value="NZ_OMKW01000003.1"/>
</dbReference>
<dbReference type="InterPro" id="IPR003661">
    <property type="entry name" value="HisK_dim/P_dom"/>
</dbReference>
<evidence type="ECO:0000256" key="3">
    <source>
        <dbReference type="ARBA" id="ARBA00023015"/>
    </source>
</evidence>
<keyword evidence="3" id="KW-0805">Transcription regulation</keyword>
<dbReference type="PANTHER" id="PTHR46797">
    <property type="entry name" value="HTH-TYPE TRANSCRIPTIONAL REGULATOR"/>
    <property type="match status" value="1"/>
</dbReference>
<evidence type="ECO:0000313" key="8">
    <source>
        <dbReference type="Proteomes" id="UP000244932"/>
    </source>
</evidence>
<evidence type="ECO:0000256" key="5">
    <source>
        <dbReference type="ARBA" id="ARBA00023163"/>
    </source>
</evidence>
<reference evidence="7 8" key="1">
    <citation type="submission" date="2018-03" db="EMBL/GenBank/DDBJ databases">
        <authorList>
            <person name="Keele B.F."/>
        </authorList>
    </citation>
    <scope>NUCLEOTIDE SEQUENCE [LARGE SCALE GENOMIC DNA]</scope>
    <source>
        <strain evidence="7 8">CeCT 8812</strain>
    </source>
</reference>
<proteinExistence type="predicted"/>
<protein>
    <recommendedName>
        <fullName evidence="2">histidine kinase</fullName>
        <ecNumber evidence="2">2.7.13.3</ecNumber>
    </recommendedName>
</protein>
<dbReference type="PROSITE" id="PS50943">
    <property type="entry name" value="HTH_CROC1"/>
    <property type="match status" value="1"/>
</dbReference>
<dbReference type="GO" id="GO:0003677">
    <property type="term" value="F:DNA binding"/>
    <property type="evidence" value="ECO:0007669"/>
    <property type="project" value="UniProtKB-KW"/>
</dbReference>
<keyword evidence="8" id="KW-1185">Reference proteome</keyword>
<keyword evidence="5" id="KW-0804">Transcription</keyword>
<dbReference type="GO" id="GO:0005829">
    <property type="term" value="C:cytosol"/>
    <property type="evidence" value="ECO:0007669"/>
    <property type="project" value="TreeGrafter"/>
</dbReference>
<dbReference type="InterPro" id="IPR018653">
    <property type="entry name" value="ScfR_C"/>
</dbReference>
<dbReference type="CDD" id="cd00093">
    <property type="entry name" value="HTH_XRE"/>
    <property type="match status" value="1"/>
</dbReference>
<dbReference type="EC" id="2.7.13.3" evidence="2"/>
<feature type="domain" description="HTH cro/C1-type" evidence="6">
    <location>
        <begin position="10"/>
        <end position="64"/>
    </location>
</feature>
<name>A0A2R8ACV9_9RHOB</name>
<organism evidence="7 8">
    <name type="scientific">Pontivivens insulae</name>
    <dbReference type="NCBI Taxonomy" id="1639689"/>
    <lineage>
        <taxon>Bacteria</taxon>
        <taxon>Pseudomonadati</taxon>
        <taxon>Pseudomonadota</taxon>
        <taxon>Alphaproteobacteria</taxon>
        <taxon>Rhodobacterales</taxon>
        <taxon>Paracoccaceae</taxon>
        <taxon>Pontivivens</taxon>
    </lineage>
</organism>
<dbReference type="PANTHER" id="PTHR46797:SF23">
    <property type="entry name" value="HTH-TYPE TRANSCRIPTIONAL REGULATOR SUTR"/>
    <property type="match status" value="1"/>
</dbReference>
<dbReference type="EMBL" id="OMKW01000003">
    <property type="protein sequence ID" value="SPF30084.1"/>
    <property type="molecule type" value="Genomic_DNA"/>
</dbReference>
<dbReference type="Pfam" id="PF01381">
    <property type="entry name" value="HTH_3"/>
    <property type="match status" value="1"/>
</dbReference>
<evidence type="ECO:0000259" key="6">
    <source>
        <dbReference type="PROSITE" id="PS50943"/>
    </source>
</evidence>
<dbReference type="SUPFAM" id="SSF47413">
    <property type="entry name" value="lambda repressor-like DNA-binding domains"/>
    <property type="match status" value="1"/>
</dbReference>
<evidence type="ECO:0000256" key="1">
    <source>
        <dbReference type="ARBA" id="ARBA00000085"/>
    </source>
</evidence>
<dbReference type="Proteomes" id="UP000244932">
    <property type="component" value="Unassembled WGS sequence"/>
</dbReference>
<dbReference type="InterPro" id="IPR010982">
    <property type="entry name" value="Lambda_DNA-bd_dom_sf"/>
</dbReference>
<accession>A0A2R8ACV9</accession>
<gene>
    <name evidence="7" type="primary">prpR</name>
    <name evidence="7" type="ORF">POI8812_02414</name>
</gene>
<dbReference type="CDD" id="cd00082">
    <property type="entry name" value="HisKA"/>
    <property type="match status" value="1"/>
</dbReference>
<dbReference type="GO" id="GO:0000155">
    <property type="term" value="F:phosphorelay sensor kinase activity"/>
    <property type="evidence" value="ECO:0007669"/>
    <property type="project" value="InterPro"/>
</dbReference>
<dbReference type="InterPro" id="IPR050807">
    <property type="entry name" value="TransReg_Diox_bact_type"/>
</dbReference>
<dbReference type="Pfam" id="PF09856">
    <property type="entry name" value="ScfRs"/>
    <property type="match status" value="1"/>
</dbReference>